<proteinExistence type="predicted"/>
<evidence type="ECO:0000313" key="2">
    <source>
        <dbReference type="Proteomes" id="UP000543579"/>
    </source>
</evidence>
<reference evidence="1 2" key="1">
    <citation type="submission" date="2020-08" db="EMBL/GenBank/DDBJ databases">
        <title>Genomic Encyclopedia of Type Strains, Phase III (KMG-III): the genomes of soil and plant-associated and newly described type strains.</title>
        <authorList>
            <person name="Whitman W."/>
        </authorList>
    </citation>
    <scope>NUCLEOTIDE SEQUENCE [LARGE SCALE GENOMIC DNA]</scope>
    <source>
        <strain evidence="1 2">CECT 8356</strain>
    </source>
</reference>
<dbReference type="Proteomes" id="UP000543579">
    <property type="component" value="Unassembled WGS sequence"/>
</dbReference>
<organism evidence="1 2">
    <name type="scientific">Microbacterium proteolyticum</name>
    <dbReference type="NCBI Taxonomy" id="1572644"/>
    <lineage>
        <taxon>Bacteria</taxon>
        <taxon>Bacillati</taxon>
        <taxon>Actinomycetota</taxon>
        <taxon>Actinomycetes</taxon>
        <taxon>Micrococcales</taxon>
        <taxon>Microbacteriaceae</taxon>
        <taxon>Microbacterium</taxon>
    </lineage>
</organism>
<gene>
    <name evidence="1" type="ORF">FHS07_002948</name>
</gene>
<name>A0A7W5CK84_9MICO</name>
<dbReference type="AlphaFoldDB" id="A0A7W5CK84"/>
<dbReference type="EMBL" id="JACHXY010000003">
    <property type="protein sequence ID" value="MBB3159230.1"/>
    <property type="molecule type" value="Genomic_DNA"/>
</dbReference>
<comment type="caution">
    <text evidence="1">The sequence shown here is derived from an EMBL/GenBank/DDBJ whole genome shotgun (WGS) entry which is preliminary data.</text>
</comment>
<protein>
    <submittedName>
        <fullName evidence="1">Uncharacterized protein</fullName>
    </submittedName>
</protein>
<dbReference type="RefSeq" id="WP_183420612.1">
    <property type="nucleotide sequence ID" value="NZ_JACHXY010000003.1"/>
</dbReference>
<sequence>MTAQTLTSTLTLHELKDVLASRPPVVDGRRAGWRGSANEASNLNIQNGVPPVHAPTILAADDFYPQRLAARYYYWEQRKLNDGVARGWFLDAVGVLISEIDGGHLVLWSSHDATLIGTQKGSASASLEHLATGEDAPRAQLSDDSPLEIEEEDVYLWLTSKADRREALTGGVFVNAVEALTTGENTGGRSRTSRRSGTLAGSVDLSRIPFLTAVATESTLGPAAISLAIPNDDDTFDQVAARVWRNSQYRILTGSSHFRGRILEADAKRLEVVQALAYRYIPLIISDRNSDDGWSGTQRDRLVLEKQVELARVFRALALNNPLWDAYVEDHGGDVFAEVSAAELQATPPVD</sequence>
<evidence type="ECO:0000313" key="1">
    <source>
        <dbReference type="EMBL" id="MBB3159230.1"/>
    </source>
</evidence>
<accession>A0A7W5CK84</accession>